<dbReference type="Pfam" id="PF08592">
    <property type="entry name" value="Anthrone_oxy"/>
    <property type="match status" value="1"/>
</dbReference>
<evidence type="ECO:0000256" key="1">
    <source>
        <dbReference type="SAM" id="Phobius"/>
    </source>
</evidence>
<keyword evidence="1" id="KW-1133">Transmembrane helix</keyword>
<dbReference type="EMBL" id="JACCCV010000001">
    <property type="protein sequence ID" value="NYF49642.1"/>
    <property type="molecule type" value="Genomic_DNA"/>
</dbReference>
<dbReference type="InterPro" id="IPR013901">
    <property type="entry name" value="Anthrone_oxy"/>
</dbReference>
<dbReference type="Proteomes" id="UP000534186">
    <property type="component" value="Unassembled WGS sequence"/>
</dbReference>
<feature type="transmembrane region" description="Helical" evidence="1">
    <location>
        <begin position="116"/>
        <end position="139"/>
    </location>
</feature>
<sequence>MYQTSLALNRQSLYLQQAPLLNDVTHSKVLFMEEFMMEVLNVVAIIVAGLMVGSELAIAAFVHPTLDKLPDDVHLPAASALARVQGRFMPFWYILVFLLTLAELVIQWHQSGRLPIWITTSAVLWMLAILYTVTALVPINNRIASWEKSTPPADWKTYRSRWDLLHRWRVVLLTIAFAFLIVGFVCK</sequence>
<proteinExistence type="predicted"/>
<accession>A0A7Y9NI34</accession>
<reference evidence="2 3" key="1">
    <citation type="submission" date="2020-07" db="EMBL/GenBank/DDBJ databases">
        <title>Genomic Encyclopedia of Type Strains, Phase IV (KMG-V): Genome sequencing to study the core and pangenomes of soil and plant-associated prokaryotes.</title>
        <authorList>
            <person name="Whitman W."/>
        </authorList>
    </citation>
    <scope>NUCLEOTIDE SEQUENCE [LARGE SCALE GENOMIC DNA]</scope>
    <source>
        <strain evidence="2 3">M8UP30</strain>
    </source>
</reference>
<feature type="transmembrane region" description="Helical" evidence="1">
    <location>
        <begin position="39"/>
        <end position="62"/>
    </location>
</feature>
<evidence type="ECO:0000313" key="3">
    <source>
        <dbReference type="Proteomes" id="UP000534186"/>
    </source>
</evidence>
<organism evidence="2 3">
    <name type="scientific">Tunturiibacter lichenicola</name>
    <dbReference type="NCBI Taxonomy" id="2051959"/>
    <lineage>
        <taxon>Bacteria</taxon>
        <taxon>Pseudomonadati</taxon>
        <taxon>Acidobacteriota</taxon>
        <taxon>Terriglobia</taxon>
        <taxon>Terriglobales</taxon>
        <taxon>Acidobacteriaceae</taxon>
        <taxon>Tunturiibacter</taxon>
    </lineage>
</organism>
<keyword evidence="1" id="KW-0472">Membrane</keyword>
<protein>
    <submittedName>
        <fullName evidence="2">Putative membrane protein</fullName>
    </submittedName>
</protein>
<comment type="caution">
    <text evidence="2">The sequence shown here is derived from an EMBL/GenBank/DDBJ whole genome shotgun (WGS) entry which is preliminary data.</text>
</comment>
<evidence type="ECO:0000313" key="2">
    <source>
        <dbReference type="EMBL" id="NYF49642.1"/>
    </source>
</evidence>
<feature type="transmembrane region" description="Helical" evidence="1">
    <location>
        <begin position="91"/>
        <end position="109"/>
    </location>
</feature>
<gene>
    <name evidence="2" type="ORF">HDF12_000007</name>
</gene>
<feature type="transmembrane region" description="Helical" evidence="1">
    <location>
        <begin position="168"/>
        <end position="186"/>
    </location>
</feature>
<keyword evidence="1" id="KW-0812">Transmembrane</keyword>
<name>A0A7Y9NI34_9BACT</name>
<dbReference type="AlphaFoldDB" id="A0A7Y9NI34"/>